<dbReference type="GO" id="GO:0017004">
    <property type="term" value="P:cytochrome complex assembly"/>
    <property type="evidence" value="ECO:0007669"/>
    <property type="project" value="InterPro"/>
</dbReference>
<proteinExistence type="inferred from homology"/>
<feature type="transmembrane region" description="Helical" evidence="6">
    <location>
        <begin position="49"/>
        <end position="75"/>
    </location>
</feature>
<keyword evidence="5 6" id="KW-0472">Membrane</keyword>
<evidence type="ECO:0000259" key="7">
    <source>
        <dbReference type="Pfam" id="PF02683"/>
    </source>
</evidence>
<feature type="transmembrane region" description="Helical" evidence="6">
    <location>
        <begin position="202"/>
        <end position="223"/>
    </location>
</feature>
<dbReference type="Proteomes" id="UP000627538">
    <property type="component" value="Unassembled WGS sequence"/>
</dbReference>
<evidence type="ECO:0000256" key="4">
    <source>
        <dbReference type="ARBA" id="ARBA00022989"/>
    </source>
</evidence>
<feature type="transmembrane region" description="Helical" evidence="6">
    <location>
        <begin position="129"/>
        <end position="155"/>
    </location>
</feature>
<comment type="caution">
    <text evidence="8">The sequence shown here is derived from an EMBL/GenBank/DDBJ whole genome shotgun (WGS) entry which is preliminary data.</text>
</comment>
<dbReference type="PANTHER" id="PTHR31272:SF9">
    <property type="entry name" value="BLL1027 PROTEIN"/>
    <property type="match status" value="1"/>
</dbReference>
<reference evidence="8 9" key="1">
    <citation type="submission" date="2020-08" db="EMBL/GenBank/DDBJ databases">
        <title>Winkia gen. nov., sp. nov., isolated from faeces of the Anser albifrons in China.</title>
        <authorList>
            <person name="Liu Q."/>
        </authorList>
    </citation>
    <scope>NUCLEOTIDE SEQUENCE [LARGE SCALE GENOMIC DNA]</scope>
    <source>
        <strain evidence="8 9">C62</strain>
    </source>
</reference>
<gene>
    <name evidence="8" type="ORF">H8R10_07900</name>
</gene>
<feature type="transmembrane region" description="Helical" evidence="6">
    <location>
        <begin position="87"/>
        <end position="108"/>
    </location>
</feature>
<evidence type="ECO:0000313" key="8">
    <source>
        <dbReference type="EMBL" id="MBD3690147.1"/>
    </source>
</evidence>
<protein>
    <submittedName>
        <fullName evidence="8">Sulfite exporter TauE/SafE family protein</fullName>
    </submittedName>
</protein>
<dbReference type="Pfam" id="PF02683">
    <property type="entry name" value="DsbD_TM"/>
    <property type="match status" value="1"/>
</dbReference>
<organism evidence="8 9">
    <name type="scientific">Nanchangia anserum</name>
    <dbReference type="NCBI Taxonomy" id="2692125"/>
    <lineage>
        <taxon>Bacteria</taxon>
        <taxon>Bacillati</taxon>
        <taxon>Actinomycetota</taxon>
        <taxon>Actinomycetes</taxon>
        <taxon>Actinomycetales</taxon>
        <taxon>Actinomycetaceae</taxon>
        <taxon>Nanchangia</taxon>
    </lineage>
</organism>
<feature type="transmembrane region" description="Helical" evidence="6">
    <location>
        <begin position="12"/>
        <end position="37"/>
    </location>
</feature>
<dbReference type="InterPro" id="IPR003834">
    <property type="entry name" value="Cyt_c_assmbl_TM_dom"/>
</dbReference>
<keyword evidence="9" id="KW-1185">Reference proteome</keyword>
<evidence type="ECO:0000313" key="9">
    <source>
        <dbReference type="Proteomes" id="UP000627538"/>
    </source>
</evidence>
<comment type="subcellular location">
    <subcellularLocation>
        <location evidence="1">Membrane</location>
        <topology evidence="1">Multi-pass membrane protein</topology>
    </subcellularLocation>
</comment>
<evidence type="ECO:0000256" key="5">
    <source>
        <dbReference type="ARBA" id="ARBA00023136"/>
    </source>
</evidence>
<dbReference type="PANTHER" id="PTHR31272">
    <property type="entry name" value="CYTOCHROME C-TYPE BIOGENESIS PROTEIN HI_1454-RELATED"/>
    <property type="match status" value="1"/>
</dbReference>
<dbReference type="GO" id="GO:0016020">
    <property type="term" value="C:membrane"/>
    <property type="evidence" value="ECO:0007669"/>
    <property type="project" value="UniProtKB-SubCell"/>
</dbReference>
<dbReference type="AlphaFoldDB" id="A0A8I0GG08"/>
<dbReference type="RefSeq" id="WP_191072236.1">
    <property type="nucleotide sequence ID" value="NZ_CP060506.1"/>
</dbReference>
<sequence length="234" mass="24402">MIESSLSLPLAFGAGILAFVSPCFLPLVPVTLTILAYEEGNSGAKKWMALRRAVVFVVGFSLVFTMLWLAVAAAGPLIASFRTPVRLVAGAIGIVMGFHVAGLVRIPVLDRTMRADVSTRSSKPGWLRAALLGMTFGAGWSPCIGPVLGGIITLAASTGSLVRGGALMVAFCVGLGIPFLAMAMGLGASGRLSRWLGRHHRGVSLMTGLLLVVTGLLIMTNSLETLGRFLPVLT</sequence>
<comment type="similarity">
    <text evidence="2">Belongs to the DsbD family.</text>
</comment>
<evidence type="ECO:0000256" key="2">
    <source>
        <dbReference type="ARBA" id="ARBA00006143"/>
    </source>
</evidence>
<evidence type="ECO:0000256" key="1">
    <source>
        <dbReference type="ARBA" id="ARBA00004141"/>
    </source>
</evidence>
<dbReference type="InterPro" id="IPR051790">
    <property type="entry name" value="Cytochrome_c-biogenesis_DsbD"/>
</dbReference>
<accession>A0A8I0GG08</accession>
<evidence type="ECO:0000256" key="3">
    <source>
        <dbReference type="ARBA" id="ARBA00022692"/>
    </source>
</evidence>
<keyword evidence="3 6" id="KW-0812">Transmembrane</keyword>
<keyword evidence="4 6" id="KW-1133">Transmembrane helix</keyword>
<evidence type="ECO:0000256" key="6">
    <source>
        <dbReference type="SAM" id="Phobius"/>
    </source>
</evidence>
<dbReference type="EMBL" id="JACRUO010000002">
    <property type="protein sequence ID" value="MBD3690147.1"/>
    <property type="molecule type" value="Genomic_DNA"/>
</dbReference>
<feature type="domain" description="Cytochrome C biogenesis protein transmembrane" evidence="7">
    <location>
        <begin position="7"/>
        <end position="219"/>
    </location>
</feature>
<name>A0A8I0GG08_9ACTO</name>
<feature type="transmembrane region" description="Helical" evidence="6">
    <location>
        <begin position="167"/>
        <end position="190"/>
    </location>
</feature>